<dbReference type="Pfam" id="PF02811">
    <property type="entry name" value="PHP"/>
    <property type="match status" value="1"/>
</dbReference>
<dbReference type="Pfam" id="PF07733">
    <property type="entry name" value="DNA_pol3_alpha"/>
    <property type="match status" value="1"/>
</dbReference>
<dbReference type="Gene3D" id="1.10.150.870">
    <property type="match status" value="1"/>
</dbReference>
<evidence type="ECO:0000256" key="4">
    <source>
        <dbReference type="ARBA" id="ARBA00019114"/>
    </source>
</evidence>
<dbReference type="SMART" id="SM00481">
    <property type="entry name" value="POLIIIAc"/>
    <property type="match status" value="1"/>
</dbReference>
<evidence type="ECO:0000256" key="6">
    <source>
        <dbReference type="ARBA" id="ARBA00022695"/>
    </source>
</evidence>
<reference evidence="13" key="1">
    <citation type="journal article" date="2019" name="Int. J. Syst. Evol. Microbiol.">
        <title>The Global Catalogue of Microorganisms (GCM) 10K type strain sequencing project: providing services to taxonomists for standard genome sequencing and annotation.</title>
        <authorList>
            <consortium name="The Broad Institute Genomics Platform"/>
            <consortium name="The Broad Institute Genome Sequencing Center for Infectious Disease"/>
            <person name="Wu L."/>
            <person name="Ma J."/>
        </authorList>
    </citation>
    <scope>NUCLEOTIDE SEQUENCE [LARGE SCALE GENOMIC DNA]</scope>
    <source>
        <strain evidence="13">JCM 9731</strain>
    </source>
</reference>
<evidence type="ECO:0000313" key="12">
    <source>
        <dbReference type="EMBL" id="GAA0333187.1"/>
    </source>
</evidence>
<comment type="caution">
    <text evidence="12">The sequence shown here is derived from an EMBL/GenBank/DDBJ whole genome shotgun (WGS) entry which is preliminary data.</text>
</comment>
<comment type="catalytic activity">
    <reaction evidence="10">
        <text>DNA(n) + a 2'-deoxyribonucleoside 5'-triphosphate = DNA(n+1) + diphosphate</text>
        <dbReference type="Rhea" id="RHEA:22508"/>
        <dbReference type="Rhea" id="RHEA-COMP:17339"/>
        <dbReference type="Rhea" id="RHEA-COMP:17340"/>
        <dbReference type="ChEBI" id="CHEBI:33019"/>
        <dbReference type="ChEBI" id="CHEBI:61560"/>
        <dbReference type="ChEBI" id="CHEBI:173112"/>
        <dbReference type="EC" id="2.7.7.7"/>
    </reaction>
</comment>
<dbReference type="InterPro" id="IPR048472">
    <property type="entry name" value="DNA_pol_IIIA_C"/>
</dbReference>
<dbReference type="InterPro" id="IPR016195">
    <property type="entry name" value="Pol/histidinol_Pase-like"/>
</dbReference>
<dbReference type="Pfam" id="PF01336">
    <property type="entry name" value="tRNA_anti-codon"/>
    <property type="match status" value="1"/>
</dbReference>
<keyword evidence="13" id="KW-1185">Reference proteome</keyword>
<evidence type="ECO:0000313" key="13">
    <source>
        <dbReference type="Proteomes" id="UP001500782"/>
    </source>
</evidence>
<evidence type="ECO:0000256" key="10">
    <source>
        <dbReference type="ARBA" id="ARBA00049244"/>
    </source>
</evidence>
<dbReference type="Pfam" id="PF14579">
    <property type="entry name" value="HHH_6"/>
    <property type="match status" value="1"/>
</dbReference>
<accession>A0ABP3G2Q4</accession>
<comment type="similarity">
    <text evidence="2">Belongs to the DNA polymerase type-C family. DnaE subfamily.</text>
</comment>
<evidence type="ECO:0000256" key="5">
    <source>
        <dbReference type="ARBA" id="ARBA00022679"/>
    </source>
</evidence>
<dbReference type="Pfam" id="PF17657">
    <property type="entry name" value="DNA_pol3_finger"/>
    <property type="match status" value="1"/>
</dbReference>
<dbReference type="CDD" id="cd04485">
    <property type="entry name" value="DnaE_OBF"/>
    <property type="match status" value="1"/>
</dbReference>
<evidence type="ECO:0000256" key="9">
    <source>
        <dbReference type="ARBA" id="ARBA00025611"/>
    </source>
</evidence>
<dbReference type="Proteomes" id="UP001500782">
    <property type="component" value="Unassembled WGS sequence"/>
</dbReference>
<evidence type="ECO:0000256" key="3">
    <source>
        <dbReference type="ARBA" id="ARBA00012417"/>
    </source>
</evidence>
<sequence length="1105" mass="125391">MSYVHLYVQSAYSLLQSSLSIETIVSEAKNKGFSSIALTDYQVLYGAIPFYKECKKQGIKPIIGLTIDVEGDHLHPTNRMVLLAKSYTGYQSLVKISSAIQTQEKTSLPLKWLKAYNQDLIGILAEIPMHTKNNQEAADNSLLSLFSQCFQPNSFYLGIQKDVLQKLEHVVEDCMNHYKCVALQPVRYSNPEDAFVYRCLTAIRDGVKLADQGEDLNWTKGFDLKPLQEVVESYQEYPDLLENVVHVANQCNIELQSQDVQLPKYPVPNGQTSDSYLETLCKQGLESRGNAGKGDYESRLKFELSIIKKLGYSDYFLIVWDFMKYAHENHILTGPGRGSAAGSLVSYVLHITDVDPIEHNLLFERFLNPDRVSMPDIDIDFPDHKRDQVIDYVVNKYGKNRVAQIITYGTFATKAALRDVARIFSFGTSELETLSKWVSMSQGRSLSEVYKKSEPLRKWVEEDPLHKKLLETAIKIEGLPRHTSTHAAGVVMSDFPLTDLIPLQGHQGEVFLTQYPMEILEELGLLKMDFLGLRNLTILEMILQSIKQTTGEKLELKNLPPQDEKTFRLLAEGRTSGIFQLESDGMKRVLQRLKPTSFEDIVAVNALYRPGPMENIPTFIARKNGEEPIEYWHEDIKTILEPTYGVLVYQEQIMQVASQMAGFSLGEADLLRRAVGKKKKEVLDQERDHFVNGATRKGYDIKTANHVYDLIVRFANYGFNRSHAVAYSLIAYQLAYLKTHYPLPFMAALLTSVIGNEEKTKQYIQELKEYGYKLYPPSIKKSGYTYLVEKDGLRFPISAIKGVGASAVRDIFRVRKTEKIGDLFDFVLHVSPKAVNRKTLESLIYSGAFDDFNETRATLLASVDSALEYANLVKPKEGEMELFSEEALFLKPKYHVMEEIPVDSILEHEKRVVGFFVSKHPISPYKGQLAELGAVPITALKEGDKSARAGVFISGVRTIRTKKGEVMAFLSLSDDSGEIDAVVFPSSYKKYSSQVFEGNLVCVIGNVDRRDGKLQFIVNDIYSREEWEEKKGQVRKLYIHIVNKENLWELKSILLKSKGSVPVILIYSEPKKTIQLNREYWVTPTPSLLQELRELVGKDEVILRS</sequence>
<evidence type="ECO:0000256" key="7">
    <source>
        <dbReference type="ARBA" id="ARBA00022705"/>
    </source>
</evidence>
<evidence type="ECO:0000256" key="8">
    <source>
        <dbReference type="ARBA" id="ARBA00022932"/>
    </source>
</evidence>
<dbReference type="Gene3D" id="1.10.10.1600">
    <property type="entry name" value="Bacterial DNA polymerase III alpha subunit, thumb domain"/>
    <property type="match status" value="1"/>
</dbReference>
<dbReference type="EC" id="2.7.7.7" evidence="3"/>
<dbReference type="InterPro" id="IPR003141">
    <property type="entry name" value="Pol/His_phosphatase_N"/>
</dbReference>
<dbReference type="Gene3D" id="3.20.20.140">
    <property type="entry name" value="Metal-dependent hydrolases"/>
    <property type="match status" value="1"/>
</dbReference>
<organism evidence="12 13">
    <name type="scientific">Bacillus carboniphilus</name>
    <dbReference type="NCBI Taxonomy" id="86663"/>
    <lineage>
        <taxon>Bacteria</taxon>
        <taxon>Bacillati</taxon>
        <taxon>Bacillota</taxon>
        <taxon>Bacilli</taxon>
        <taxon>Bacillales</taxon>
        <taxon>Bacillaceae</taxon>
        <taxon>Bacillus</taxon>
    </lineage>
</organism>
<comment type="function">
    <text evidence="9">DNA polymerase III is a complex, multichain enzyme responsible for most of the replicative synthesis in bacteria. This DNA polymerase also exhibits 3' to 5' exonuclease activity. The alpha chain is the DNA polymerase.</text>
</comment>
<dbReference type="InterPro" id="IPR004365">
    <property type="entry name" value="NA-bd_OB_tRNA"/>
</dbReference>
<comment type="subcellular location">
    <subcellularLocation>
        <location evidence="1">Cytoplasm</location>
    </subcellularLocation>
</comment>
<proteinExistence type="inferred from homology"/>
<dbReference type="SUPFAM" id="SSF89550">
    <property type="entry name" value="PHP domain-like"/>
    <property type="match status" value="1"/>
</dbReference>
<name>A0ABP3G2Q4_9BACI</name>
<keyword evidence="8" id="KW-0239">DNA-directed DNA polymerase</keyword>
<evidence type="ECO:0000256" key="1">
    <source>
        <dbReference type="ARBA" id="ARBA00004496"/>
    </source>
</evidence>
<dbReference type="InterPro" id="IPR040982">
    <property type="entry name" value="DNA_pol3_finger"/>
</dbReference>
<keyword evidence="6" id="KW-0548">Nucleotidyltransferase</keyword>
<protein>
    <recommendedName>
        <fullName evidence="4">DNA polymerase III subunit alpha</fullName>
        <ecNumber evidence="3">2.7.7.7</ecNumber>
    </recommendedName>
</protein>
<dbReference type="InterPro" id="IPR029460">
    <property type="entry name" value="DNAPol_HHH"/>
</dbReference>
<keyword evidence="7" id="KW-0235">DNA replication</keyword>
<gene>
    <name evidence="12" type="primary">dnaE</name>
    <name evidence="12" type="ORF">GCM10008967_24890</name>
</gene>
<dbReference type="InterPro" id="IPR004013">
    <property type="entry name" value="PHP_dom"/>
</dbReference>
<dbReference type="CDD" id="cd07431">
    <property type="entry name" value="PHP_PolIIIA"/>
    <property type="match status" value="1"/>
</dbReference>
<keyword evidence="5" id="KW-0808">Transferase</keyword>
<dbReference type="NCBIfam" id="TIGR00594">
    <property type="entry name" value="polc"/>
    <property type="match status" value="1"/>
</dbReference>
<dbReference type="NCBIfam" id="NF004226">
    <property type="entry name" value="PRK05673.1"/>
    <property type="match status" value="1"/>
</dbReference>
<dbReference type="PANTHER" id="PTHR32294:SF0">
    <property type="entry name" value="DNA POLYMERASE III SUBUNIT ALPHA"/>
    <property type="match status" value="1"/>
</dbReference>
<dbReference type="Pfam" id="PF20914">
    <property type="entry name" value="DNA_pol_IIIA_C"/>
    <property type="match status" value="1"/>
</dbReference>
<dbReference type="PANTHER" id="PTHR32294">
    <property type="entry name" value="DNA POLYMERASE III SUBUNIT ALPHA"/>
    <property type="match status" value="1"/>
</dbReference>
<dbReference type="InterPro" id="IPR011708">
    <property type="entry name" value="DNA_pol3_alpha_NTPase_dom"/>
</dbReference>
<evidence type="ECO:0000259" key="11">
    <source>
        <dbReference type="SMART" id="SM00481"/>
    </source>
</evidence>
<evidence type="ECO:0000256" key="2">
    <source>
        <dbReference type="ARBA" id="ARBA00009496"/>
    </source>
</evidence>
<dbReference type="EMBL" id="BAAADJ010000023">
    <property type="protein sequence ID" value="GAA0333187.1"/>
    <property type="molecule type" value="Genomic_DNA"/>
</dbReference>
<dbReference type="InterPro" id="IPR041931">
    <property type="entry name" value="DNA_pol3_alpha_thumb_dom"/>
</dbReference>
<dbReference type="InterPro" id="IPR004805">
    <property type="entry name" value="DnaE2/DnaE/PolC"/>
</dbReference>
<feature type="domain" description="Polymerase/histidinol phosphatase N-terminal" evidence="11">
    <location>
        <begin position="4"/>
        <end position="71"/>
    </location>
</feature>